<feature type="transmembrane region" description="Helical" evidence="4">
    <location>
        <begin position="12"/>
        <end position="30"/>
    </location>
</feature>
<reference evidence="6 7" key="1">
    <citation type="submission" date="2024-03" db="EMBL/GenBank/DDBJ databases">
        <title>Human intestinal bacterial collection.</title>
        <authorList>
            <person name="Pauvert C."/>
            <person name="Hitch T.C.A."/>
            <person name="Clavel T."/>
        </authorList>
    </citation>
    <scope>NUCLEOTIDE SEQUENCE [LARGE SCALE GENOMIC DNA]</scope>
    <source>
        <strain evidence="6 7">CLA-AA-H255</strain>
    </source>
</reference>
<evidence type="ECO:0000256" key="3">
    <source>
        <dbReference type="ARBA" id="ARBA00023125"/>
    </source>
</evidence>
<keyword evidence="1" id="KW-0547">Nucleotide-binding</keyword>
<dbReference type="PANTHER" id="PTHR11361">
    <property type="entry name" value="DNA MISMATCH REPAIR PROTEIN MUTS FAMILY MEMBER"/>
    <property type="match status" value="1"/>
</dbReference>
<comment type="caution">
    <text evidence="6">The sequence shown here is derived from an EMBL/GenBank/DDBJ whole genome shotgun (WGS) entry which is preliminary data.</text>
</comment>
<dbReference type="SMART" id="SM00534">
    <property type="entry name" value="MUTSac"/>
    <property type="match status" value="1"/>
</dbReference>
<keyword evidence="7" id="KW-1185">Reference proteome</keyword>
<evidence type="ECO:0000256" key="1">
    <source>
        <dbReference type="ARBA" id="ARBA00022741"/>
    </source>
</evidence>
<keyword evidence="4" id="KW-0812">Transmembrane</keyword>
<keyword evidence="2" id="KW-0067">ATP-binding</keyword>
<evidence type="ECO:0000256" key="4">
    <source>
        <dbReference type="SAM" id="Phobius"/>
    </source>
</evidence>
<name>A0ABV1BSQ6_9FIRM</name>
<proteinExistence type="predicted"/>
<dbReference type="Pfam" id="PF00488">
    <property type="entry name" value="MutS_V"/>
    <property type="match status" value="1"/>
</dbReference>
<feature type="domain" description="DNA mismatch repair proteins mutS family" evidence="5">
    <location>
        <begin position="371"/>
        <end position="557"/>
    </location>
</feature>
<keyword evidence="4" id="KW-1133">Transmembrane helix</keyword>
<dbReference type="SUPFAM" id="SSF52540">
    <property type="entry name" value="P-loop containing nucleoside triphosphate hydrolases"/>
    <property type="match status" value="1"/>
</dbReference>
<gene>
    <name evidence="6" type="ORF">WMO14_01415</name>
</gene>
<evidence type="ECO:0000313" key="7">
    <source>
        <dbReference type="Proteomes" id="UP001442364"/>
    </source>
</evidence>
<sequence length="569" mass="64704">MDKSGYTDMTSIQILVFFALVIIIAVYVTVTNNRRKQNLIIKKLKNGWGKPSQRKYSGEDYECISHYFKRNEDENSIDDITWNDLGMDAVFCMMNNTNSSAGQEYLYKMLRCPNADIQSLKKLDKLASDFDKNAAKRLDIQKIFVWIGRAKHISISDYCDVVVGLEKKSNVLHYASMLFILAAIIFTCTISPVLGIWLCIAAIAFSIITYYKYKAAVDRYFICVNHIVKLLMGAKKITALNIDFLGEYNDKLKNISEELSDITKRSWLLETGNVDGSIAEILLDYLRMLTHVDLIKFNNLIKLFNDKEDYIYELIDTLGFIEASISVASFRCMLGSWCVPEFRKDNDMQLEVRNVYHPLITKPVANSINTKHNVLLTGSNASGKSTFLKTIAINALLSQTIYTSVSEYYRAPVYRIYSSMALRDDLSSSNSYYIVEIKSLKRMLDAASKEGHPVLMFVDEVLRGTNTVERIAASSEILKSIRTDKALVFAATHDVELTSLLRGKYDNYHFQEEVTDDEVVFDFKLYTGPATTRNAIKLLKTIGYDSTIINAAERSAGYFLNNGKWNVEN</sequence>
<dbReference type="InterPro" id="IPR027417">
    <property type="entry name" value="P-loop_NTPase"/>
</dbReference>
<dbReference type="Proteomes" id="UP001442364">
    <property type="component" value="Unassembled WGS sequence"/>
</dbReference>
<dbReference type="Gene3D" id="3.40.50.300">
    <property type="entry name" value="P-loop containing nucleotide triphosphate hydrolases"/>
    <property type="match status" value="1"/>
</dbReference>
<dbReference type="PANTHER" id="PTHR11361:SF152">
    <property type="entry name" value="DNA MISMATCH REPAIR PROTEIN"/>
    <property type="match status" value="1"/>
</dbReference>
<protein>
    <recommendedName>
        <fullName evidence="5">DNA mismatch repair proteins mutS family domain-containing protein</fullName>
    </recommendedName>
</protein>
<dbReference type="InterPro" id="IPR000432">
    <property type="entry name" value="DNA_mismatch_repair_MutS_C"/>
</dbReference>
<dbReference type="InterPro" id="IPR045076">
    <property type="entry name" value="MutS"/>
</dbReference>
<feature type="transmembrane region" description="Helical" evidence="4">
    <location>
        <begin position="178"/>
        <end position="211"/>
    </location>
</feature>
<evidence type="ECO:0000259" key="5">
    <source>
        <dbReference type="SMART" id="SM00534"/>
    </source>
</evidence>
<accession>A0ABV1BSQ6</accession>
<dbReference type="RefSeq" id="WP_349153149.1">
    <property type="nucleotide sequence ID" value="NZ_DAWDAH010000003.1"/>
</dbReference>
<dbReference type="EMBL" id="JBBMER010000001">
    <property type="protein sequence ID" value="MEQ2378545.1"/>
    <property type="molecule type" value="Genomic_DNA"/>
</dbReference>
<keyword evidence="3" id="KW-0238">DNA-binding</keyword>
<evidence type="ECO:0000256" key="2">
    <source>
        <dbReference type="ARBA" id="ARBA00022840"/>
    </source>
</evidence>
<evidence type="ECO:0000313" key="6">
    <source>
        <dbReference type="EMBL" id="MEQ2378545.1"/>
    </source>
</evidence>
<organism evidence="6 7">
    <name type="scientific">[Lactobacillus] rogosae</name>
    <dbReference type="NCBI Taxonomy" id="706562"/>
    <lineage>
        <taxon>Bacteria</taxon>
        <taxon>Bacillati</taxon>
        <taxon>Bacillota</taxon>
        <taxon>Clostridia</taxon>
        <taxon>Lachnospirales</taxon>
        <taxon>Lachnospiraceae</taxon>
        <taxon>Lachnospira</taxon>
    </lineage>
</organism>
<keyword evidence="4" id="KW-0472">Membrane</keyword>